<dbReference type="GO" id="GO:0008758">
    <property type="term" value="F:UDP-2,3-diacylglucosamine hydrolase activity"/>
    <property type="evidence" value="ECO:0007669"/>
    <property type="project" value="TreeGrafter"/>
</dbReference>
<dbReference type="Proteomes" id="UP000678228">
    <property type="component" value="Unassembled WGS sequence"/>
</dbReference>
<keyword evidence="1" id="KW-0479">Metal-binding</keyword>
<accession>A0A940WYE9</accession>
<evidence type="ECO:0000256" key="1">
    <source>
        <dbReference type="ARBA" id="ARBA00022723"/>
    </source>
</evidence>
<dbReference type="PANTHER" id="PTHR31302">
    <property type="entry name" value="TRANSMEMBRANE PROTEIN WITH METALLOPHOSPHOESTERASE DOMAIN-RELATED"/>
    <property type="match status" value="1"/>
</dbReference>
<dbReference type="EMBL" id="JAGKSQ010000010">
    <property type="protein sequence ID" value="MBP3953087.1"/>
    <property type="molecule type" value="Genomic_DNA"/>
</dbReference>
<protein>
    <submittedName>
        <fullName evidence="4">Metallophosphoesterase</fullName>
    </submittedName>
</protein>
<organism evidence="4 5">
    <name type="scientific">Halalkalibacter suaedae</name>
    <dbReference type="NCBI Taxonomy" id="2822140"/>
    <lineage>
        <taxon>Bacteria</taxon>
        <taxon>Bacillati</taxon>
        <taxon>Bacillota</taxon>
        <taxon>Bacilli</taxon>
        <taxon>Bacillales</taxon>
        <taxon>Bacillaceae</taxon>
        <taxon>Halalkalibacter</taxon>
    </lineage>
</organism>
<gene>
    <name evidence="4" type="ORF">J7W16_18350</name>
</gene>
<reference evidence="4" key="1">
    <citation type="submission" date="2021-03" db="EMBL/GenBank/DDBJ databases">
        <title>Bacillus suaedae sp. nov., isolated from Suaeda aralocaspica.</title>
        <authorList>
            <person name="Lei R.F.R."/>
        </authorList>
    </citation>
    <scope>NUCLEOTIDE SEQUENCE</scope>
    <source>
        <strain evidence="4">YZJH907-2</strain>
    </source>
</reference>
<dbReference type="GO" id="GO:0046872">
    <property type="term" value="F:metal ion binding"/>
    <property type="evidence" value="ECO:0007669"/>
    <property type="project" value="UniProtKB-KW"/>
</dbReference>
<evidence type="ECO:0000313" key="4">
    <source>
        <dbReference type="EMBL" id="MBP3953087.1"/>
    </source>
</evidence>
<dbReference type="SUPFAM" id="SSF56300">
    <property type="entry name" value="Metallo-dependent phosphatases"/>
    <property type="match status" value="1"/>
</dbReference>
<keyword evidence="2" id="KW-0378">Hydrolase</keyword>
<dbReference type="InterPro" id="IPR051158">
    <property type="entry name" value="Metallophosphoesterase_sf"/>
</dbReference>
<dbReference type="RefSeq" id="WP_210598945.1">
    <property type="nucleotide sequence ID" value="NZ_JAGKSQ010000010.1"/>
</dbReference>
<dbReference type="Gene3D" id="3.60.21.10">
    <property type="match status" value="1"/>
</dbReference>
<dbReference type="GO" id="GO:0016020">
    <property type="term" value="C:membrane"/>
    <property type="evidence" value="ECO:0007669"/>
    <property type="project" value="GOC"/>
</dbReference>
<name>A0A940WYE9_9BACI</name>
<feature type="domain" description="Calcineurin-like phosphoesterase" evidence="3">
    <location>
        <begin position="52"/>
        <end position="232"/>
    </location>
</feature>
<sequence>MVVTIIKRMLMGAAALGLVLLVWGLVEPYFIDVNEEEATIENLPPEWEGKEVAVIGDMQVGMWMDNTNTISRISEDLAEMDPEAVLILGDFIYHPGENAETNLDKVKEVLRPLTETDIPVFAILGNHDYAMTKKTDKPNMKAANSVIQALEEMDITFLQNESVALQLNDAQEDGEPLYITGLGSEWPSNVDTEKALRDIPDNAAKIMMMHNPETFSKVPADTAPLAVAGHTHGGQVRIPFTPESSYLTFAKESEVHADGWIEDYGEKGNQLYVNPGIGFSHLPMRIMAPPQITLFTLSSS</sequence>
<dbReference type="InterPro" id="IPR029052">
    <property type="entry name" value="Metallo-depent_PP-like"/>
</dbReference>
<comment type="caution">
    <text evidence="4">The sequence shown here is derived from an EMBL/GenBank/DDBJ whole genome shotgun (WGS) entry which is preliminary data.</text>
</comment>
<proteinExistence type="predicted"/>
<evidence type="ECO:0000256" key="2">
    <source>
        <dbReference type="ARBA" id="ARBA00022801"/>
    </source>
</evidence>
<dbReference type="GO" id="GO:0009245">
    <property type="term" value="P:lipid A biosynthetic process"/>
    <property type="evidence" value="ECO:0007669"/>
    <property type="project" value="TreeGrafter"/>
</dbReference>
<evidence type="ECO:0000259" key="3">
    <source>
        <dbReference type="Pfam" id="PF00149"/>
    </source>
</evidence>
<dbReference type="PANTHER" id="PTHR31302:SF31">
    <property type="entry name" value="PHOSPHODIESTERASE YAEI"/>
    <property type="match status" value="1"/>
</dbReference>
<dbReference type="Pfam" id="PF00149">
    <property type="entry name" value="Metallophos"/>
    <property type="match status" value="1"/>
</dbReference>
<dbReference type="InterPro" id="IPR004843">
    <property type="entry name" value="Calcineurin-like_PHP"/>
</dbReference>
<evidence type="ECO:0000313" key="5">
    <source>
        <dbReference type="Proteomes" id="UP000678228"/>
    </source>
</evidence>
<dbReference type="AlphaFoldDB" id="A0A940WYE9"/>
<keyword evidence="5" id="KW-1185">Reference proteome</keyword>